<organism evidence="4 5">
    <name type="scientific">Corynebacterium comes</name>
    <dbReference type="NCBI Taxonomy" id="2675218"/>
    <lineage>
        <taxon>Bacteria</taxon>
        <taxon>Bacillati</taxon>
        <taxon>Actinomycetota</taxon>
        <taxon>Actinomycetes</taxon>
        <taxon>Mycobacteriales</taxon>
        <taxon>Corynebacteriaceae</taxon>
        <taxon>Corynebacterium</taxon>
    </lineage>
</organism>
<feature type="domain" description="DUF306" evidence="3">
    <location>
        <begin position="30"/>
        <end position="113"/>
    </location>
</feature>
<dbReference type="RefSeq" id="WP_156228954.1">
    <property type="nucleotide sequence ID" value="NZ_CP046453.1"/>
</dbReference>
<keyword evidence="2" id="KW-0732">Signal</keyword>
<gene>
    <name evidence="4" type="ORF">CETAM_11455</name>
</gene>
<evidence type="ECO:0000259" key="3">
    <source>
        <dbReference type="Pfam" id="PF03724"/>
    </source>
</evidence>
<sequence length="117" mass="12162">MSIRGLAVSALMVSALLLPGCSSATSPVDDWGVDEPGQPQLTLSEDGRLSGTDGCNRLMGSWEEAGDSIQLSGIASTLMACEGVDTWLSGAQSLKVDGDTLHVFDAGGRELGTLRRH</sequence>
<feature type="region of interest" description="Disordered" evidence="1">
    <location>
        <begin position="28"/>
        <end position="50"/>
    </location>
</feature>
<dbReference type="Pfam" id="PF03724">
    <property type="entry name" value="META"/>
    <property type="match status" value="1"/>
</dbReference>
<proteinExistence type="predicted"/>
<keyword evidence="5" id="KW-1185">Reference proteome</keyword>
<evidence type="ECO:0000313" key="5">
    <source>
        <dbReference type="Proteomes" id="UP000425178"/>
    </source>
</evidence>
<evidence type="ECO:0000313" key="4">
    <source>
        <dbReference type="EMBL" id="QGU05523.1"/>
    </source>
</evidence>
<evidence type="ECO:0000256" key="1">
    <source>
        <dbReference type="SAM" id="MobiDB-lite"/>
    </source>
</evidence>
<feature type="chain" id="PRO_5025434609" evidence="2">
    <location>
        <begin position="25"/>
        <end position="117"/>
    </location>
</feature>
<dbReference type="KEGG" id="ccoe:CETAM_11455"/>
<dbReference type="InterPro" id="IPR053147">
    <property type="entry name" value="Hsp_HslJ-like"/>
</dbReference>
<dbReference type="AlphaFoldDB" id="A0A6B8VNB7"/>
<feature type="signal peptide" evidence="2">
    <location>
        <begin position="1"/>
        <end position="24"/>
    </location>
</feature>
<protein>
    <submittedName>
        <fullName evidence="4">META domain protein</fullName>
    </submittedName>
</protein>
<evidence type="ECO:0000256" key="2">
    <source>
        <dbReference type="SAM" id="SignalP"/>
    </source>
</evidence>
<dbReference type="Gene3D" id="2.40.128.270">
    <property type="match status" value="1"/>
</dbReference>
<dbReference type="Proteomes" id="UP000425178">
    <property type="component" value="Chromosome"/>
</dbReference>
<accession>A0A6B8VNB7</accession>
<dbReference type="PANTHER" id="PTHR35535">
    <property type="entry name" value="HEAT SHOCK PROTEIN HSLJ"/>
    <property type="match status" value="1"/>
</dbReference>
<dbReference type="InterPro" id="IPR005184">
    <property type="entry name" value="DUF306_Meta_HslJ"/>
</dbReference>
<dbReference type="EMBL" id="CP046453">
    <property type="protein sequence ID" value="QGU05523.1"/>
    <property type="molecule type" value="Genomic_DNA"/>
</dbReference>
<name>A0A6B8VNB7_9CORY</name>
<reference evidence="4 5" key="1">
    <citation type="journal article" date="2021" name="Int. J. Syst. Evol. Microbiol.">
        <title>Classification of three corynebacterial strains isolated from a small paddock in North Rhine-Westphalia: proposal of &lt;i&gt;Corynebacterium kalinowskii&lt;/i&gt; sp. nov., &lt;i&gt;Corynebacterium comes&lt;/i&gt; sp. nov. and &lt;i&gt;Corynebacterium occultum&lt;/i&gt; sp. nov.</title>
        <authorList>
            <person name="Schaffert L."/>
            <person name="Ruwe M."/>
            <person name="Milse J."/>
            <person name="Hanuschka K."/>
            <person name="Ortseifen V."/>
            <person name="Droste J."/>
            <person name="Brandt D."/>
            <person name="Schl L."/>
            <person name="Kutter Y."/>
            <person name="Vinke S."/>
            <person name="Vieh P."/>
            <person name="Jacob L."/>
            <person name="L N.C."/>
            <person name="Schulte-Berndt E."/>
            <person name="Hain C."/>
            <person name="Linder M."/>
            <person name="Schmidt P."/>
            <person name="Wollenschl L."/>
            <person name="Luttermann T."/>
            <person name="Thieme E."/>
            <person name="Hassa J."/>
            <person name="Haak M."/>
            <person name="Wittchen M."/>
            <person name="Mentz A."/>
            <person name="Persicke M."/>
            <person name="Busche T."/>
            <person name="R C."/>
        </authorList>
    </citation>
    <scope>NUCLEOTIDE SEQUENCE [LARGE SCALE GENOMIC DNA]</scope>
    <source>
        <strain evidence="4 5">2019</strain>
    </source>
</reference>
<dbReference type="PANTHER" id="PTHR35535:SF1">
    <property type="entry name" value="HEAT SHOCK PROTEIN HSLJ"/>
    <property type="match status" value="1"/>
</dbReference>
<dbReference type="InterPro" id="IPR038670">
    <property type="entry name" value="HslJ-like_sf"/>
</dbReference>